<protein>
    <recommendedName>
        <fullName evidence="3">Peptidase M13 N-terminal domain-containing protein</fullName>
    </recommendedName>
</protein>
<dbReference type="AlphaFoldDB" id="A0AAQ4EE78"/>
<keyword evidence="5" id="KW-1185">Reference proteome</keyword>
<dbReference type="Pfam" id="PF05649">
    <property type="entry name" value="Peptidase_M13_N"/>
    <property type="match status" value="1"/>
</dbReference>
<dbReference type="PANTHER" id="PTHR11733:SF241">
    <property type="entry name" value="GH26575P-RELATED"/>
    <property type="match status" value="1"/>
</dbReference>
<evidence type="ECO:0000256" key="2">
    <source>
        <dbReference type="SAM" id="Phobius"/>
    </source>
</evidence>
<dbReference type="PANTHER" id="PTHR11733">
    <property type="entry name" value="ZINC METALLOPROTEASE FAMILY M13 NEPRILYSIN-RELATED"/>
    <property type="match status" value="1"/>
</dbReference>
<name>A0AAQ4EE78_AMBAM</name>
<dbReference type="InterPro" id="IPR008753">
    <property type="entry name" value="Peptidase_M13_N"/>
</dbReference>
<keyword evidence="2" id="KW-0812">Transmembrane</keyword>
<comment type="similarity">
    <text evidence="1">Belongs to the peptidase M13 family.</text>
</comment>
<dbReference type="InterPro" id="IPR000718">
    <property type="entry name" value="Peptidase_M13"/>
</dbReference>
<evidence type="ECO:0000256" key="1">
    <source>
        <dbReference type="ARBA" id="ARBA00007357"/>
    </source>
</evidence>
<evidence type="ECO:0000259" key="3">
    <source>
        <dbReference type="Pfam" id="PF05649"/>
    </source>
</evidence>
<evidence type="ECO:0000313" key="5">
    <source>
        <dbReference type="Proteomes" id="UP001321473"/>
    </source>
</evidence>
<dbReference type="PROSITE" id="PS51885">
    <property type="entry name" value="NEPRILYSIN"/>
    <property type="match status" value="1"/>
</dbReference>
<dbReference type="GO" id="GO:0016485">
    <property type="term" value="P:protein processing"/>
    <property type="evidence" value="ECO:0007669"/>
    <property type="project" value="TreeGrafter"/>
</dbReference>
<dbReference type="Gene3D" id="3.40.390.10">
    <property type="entry name" value="Collagenase (Catalytic Domain)"/>
    <property type="match status" value="2"/>
</dbReference>
<dbReference type="GO" id="GO:0005886">
    <property type="term" value="C:plasma membrane"/>
    <property type="evidence" value="ECO:0007669"/>
    <property type="project" value="TreeGrafter"/>
</dbReference>
<dbReference type="EMBL" id="JARKHS020017496">
    <property type="protein sequence ID" value="KAK8772954.1"/>
    <property type="molecule type" value="Genomic_DNA"/>
</dbReference>
<dbReference type="SUPFAM" id="SSF55486">
    <property type="entry name" value="Metalloproteases ('zincins'), catalytic domain"/>
    <property type="match status" value="1"/>
</dbReference>
<proteinExistence type="inferred from homology"/>
<dbReference type="InterPro" id="IPR024079">
    <property type="entry name" value="MetalloPept_cat_dom_sf"/>
</dbReference>
<dbReference type="GO" id="GO:0004222">
    <property type="term" value="F:metalloendopeptidase activity"/>
    <property type="evidence" value="ECO:0007669"/>
    <property type="project" value="InterPro"/>
</dbReference>
<gene>
    <name evidence="4" type="ORF">V5799_012513</name>
</gene>
<sequence>MDKMESPSQNNLSFEFIDPDVYDSNPIYACASNRAQASSGQDPHDIQWNIGRLDLLPLTTDNVTTCEALKPGPVAQERKTEASFGGDFLECSGSVRDKQRQNELFSREKGISFDDECREILSEEWVRRRESLLIRRSLLEDELQLKDLDTKQMNRITHAGHEIGPMWFSSEPSELQVEEEAVANVIPVTQWLDEERPPDDFEPETEGQGALQVITRQANCNLSLWIKVVLLPTMLVFVVSAVIYIIVTQWIRVQNGDFLRPTAPRVQTDHTDLPLFPGCDNTACRKYRAGIESSLNWSKNPCENFYKFVCDGWRHHHHMVSILDIAEDEMYSHALNSVKWAPQFSRRNGIPTRSTPSAQKKVAALVRSCMRHSKNGFDELKTFMAEHHLPWPMTSPKDLLDILFDLSGNWNIHLWFHVTLDLAPYQAGTGNPLLKIGSSAMFGAWIALMRTFAGQRRGTEPSLRYQKYVKIMLALFGVSELLASEMASTIQEMDMLTLEMLGPAIVDPEQKILRLSIQNVSDAVTPGFPTDRWALLVDTHFPWAHRYSANIELHAETPSLLRAVGYLLGLKSETREALALSLGLRVVTELGWMADREIAEATLQLFGLPWSSHTRRCLVEVESRTGVAWLSLFPRDLGADTLIRDVRDVLLGVVMRRSGAMLHMTARKEISHTDVENYLASVLPEPTPGTSFFNSWMKLIKVQWRLKQHDLSNIVKPRSVLSHRWSVHGALTASEEYFEFPLYHPDLPPAVNYGGAGRLLADEVLRELFYTPLKNQQQGARYYFLTEVNETNDVVQEWSPYHVDTKALLAALKAYRLGLNRPSPDTNSVKPSHKEDRLFFVASCYALCSSANRMGDFYGDAEQRCNVAAKALVEFKRAFQCYGYKDALCAAPASHAGVKLAQVKTALDDGDDGYVLNNGSSLLVCDAFAW</sequence>
<organism evidence="4 5">
    <name type="scientific">Amblyomma americanum</name>
    <name type="common">Lone star tick</name>
    <dbReference type="NCBI Taxonomy" id="6943"/>
    <lineage>
        <taxon>Eukaryota</taxon>
        <taxon>Metazoa</taxon>
        <taxon>Ecdysozoa</taxon>
        <taxon>Arthropoda</taxon>
        <taxon>Chelicerata</taxon>
        <taxon>Arachnida</taxon>
        <taxon>Acari</taxon>
        <taxon>Parasitiformes</taxon>
        <taxon>Ixodida</taxon>
        <taxon>Ixodoidea</taxon>
        <taxon>Ixodidae</taxon>
        <taxon>Amblyomminae</taxon>
        <taxon>Amblyomma</taxon>
    </lineage>
</organism>
<comment type="caution">
    <text evidence="4">The sequence shown here is derived from an EMBL/GenBank/DDBJ whole genome shotgun (WGS) entry which is preliminary data.</text>
</comment>
<dbReference type="Proteomes" id="UP001321473">
    <property type="component" value="Unassembled WGS sequence"/>
</dbReference>
<accession>A0AAQ4EE78</accession>
<keyword evidence="2" id="KW-1133">Transmembrane helix</keyword>
<evidence type="ECO:0000313" key="4">
    <source>
        <dbReference type="EMBL" id="KAK8772954.1"/>
    </source>
</evidence>
<feature type="transmembrane region" description="Helical" evidence="2">
    <location>
        <begin position="224"/>
        <end position="247"/>
    </location>
</feature>
<feature type="domain" description="Peptidase M13 N-terminal" evidence="3">
    <location>
        <begin position="301"/>
        <end position="632"/>
    </location>
</feature>
<keyword evidence="2" id="KW-0472">Membrane</keyword>
<reference evidence="4 5" key="1">
    <citation type="journal article" date="2023" name="Arcadia Sci">
        <title>De novo assembly of a long-read Amblyomma americanum tick genome.</title>
        <authorList>
            <person name="Chou S."/>
            <person name="Poskanzer K.E."/>
            <person name="Rollins M."/>
            <person name="Thuy-Boun P.S."/>
        </authorList>
    </citation>
    <scope>NUCLEOTIDE SEQUENCE [LARGE SCALE GENOMIC DNA]</scope>
    <source>
        <strain evidence="4">F_SG_1</strain>
        <tissue evidence="4">Salivary glands</tissue>
    </source>
</reference>